<dbReference type="GO" id="GO:0032991">
    <property type="term" value="C:protein-containing complex"/>
    <property type="evidence" value="ECO:0007669"/>
    <property type="project" value="UniProtKB-ARBA"/>
</dbReference>
<dbReference type="SUPFAM" id="SSF53300">
    <property type="entry name" value="vWA-like"/>
    <property type="match status" value="1"/>
</dbReference>
<dbReference type="PANTHER" id="PTHR45737:SF6">
    <property type="entry name" value="VON WILLEBRAND FACTOR A DOMAIN-CONTAINING PROTEIN 5A"/>
    <property type="match status" value="1"/>
</dbReference>
<dbReference type="Gene3D" id="1.10.1170.10">
    <property type="entry name" value="Inhibitor Of Apoptosis Protein (2mihbC-IAP-1), Chain A"/>
    <property type="match status" value="1"/>
</dbReference>
<dbReference type="EMBL" id="CAXKWB010066009">
    <property type="protein sequence ID" value="CAL4189379.1"/>
    <property type="molecule type" value="Genomic_DNA"/>
</dbReference>
<reference evidence="2 3" key="1">
    <citation type="submission" date="2024-05" db="EMBL/GenBank/DDBJ databases">
        <authorList>
            <person name="Wallberg A."/>
        </authorList>
    </citation>
    <scope>NUCLEOTIDE SEQUENCE [LARGE SCALE GENOMIC DNA]</scope>
</reference>
<gene>
    <name evidence="2" type="ORF">MNOR_LOCUS36379</name>
</gene>
<proteinExistence type="predicted"/>
<evidence type="ECO:0000313" key="3">
    <source>
        <dbReference type="Proteomes" id="UP001497623"/>
    </source>
</evidence>
<feature type="non-terminal residue" evidence="2">
    <location>
        <position position="1"/>
    </location>
</feature>
<comment type="caution">
    <text evidence="2">The sequence shown here is derived from an EMBL/GenBank/DDBJ whole genome shotgun (WGS) entry which is preliminary data.</text>
</comment>
<name>A0AAV2SIV4_MEGNR</name>
<evidence type="ECO:0000256" key="1">
    <source>
        <dbReference type="SAM" id="MobiDB-lite"/>
    </source>
</evidence>
<dbReference type="Gene3D" id="3.40.50.410">
    <property type="entry name" value="von Willebrand factor, type A domain"/>
    <property type="match status" value="1"/>
</dbReference>
<evidence type="ECO:0000313" key="2">
    <source>
        <dbReference type="EMBL" id="CAL4189379.1"/>
    </source>
</evidence>
<evidence type="ECO:0008006" key="4">
    <source>
        <dbReference type="Google" id="ProtNLM"/>
    </source>
</evidence>
<dbReference type="PROSITE" id="PS50143">
    <property type="entry name" value="BIR_REPEAT_2"/>
    <property type="match status" value="1"/>
</dbReference>
<dbReference type="InterPro" id="IPR036465">
    <property type="entry name" value="vWFA_dom_sf"/>
</dbReference>
<dbReference type="InterPro" id="IPR001370">
    <property type="entry name" value="BIR_rpt"/>
</dbReference>
<dbReference type="Pfam" id="PF00653">
    <property type="entry name" value="BIR"/>
    <property type="match status" value="1"/>
</dbReference>
<dbReference type="AlphaFoldDB" id="A0AAV2SIV4"/>
<feature type="region of interest" description="Disordered" evidence="1">
    <location>
        <begin position="262"/>
        <end position="289"/>
    </location>
</feature>
<accession>A0AAV2SIV4</accession>
<organism evidence="2 3">
    <name type="scientific">Meganyctiphanes norvegica</name>
    <name type="common">Northern krill</name>
    <name type="synonym">Thysanopoda norvegica</name>
    <dbReference type="NCBI Taxonomy" id="48144"/>
    <lineage>
        <taxon>Eukaryota</taxon>
        <taxon>Metazoa</taxon>
        <taxon>Ecdysozoa</taxon>
        <taxon>Arthropoda</taxon>
        <taxon>Crustacea</taxon>
        <taxon>Multicrustacea</taxon>
        <taxon>Malacostraca</taxon>
        <taxon>Eumalacostraca</taxon>
        <taxon>Eucarida</taxon>
        <taxon>Euphausiacea</taxon>
        <taxon>Euphausiidae</taxon>
        <taxon>Meganyctiphanes</taxon>
    </lineage>
</organism>
<sequence length="447" mass="47514">QVIVLTDGEVWNVKQVTDLIGRNSHNTRLFSVGVGSGASSALVKGMARAGRGRYEMVQDHTNLQVKVMSLLQSMVQESVQEVTVSCNVEPISRVTLVPPAPPVIFGGRHLTLYARIISTTKVLSVTIKGRVGAQECTVSFNGSEITQIHDANLSLHRLAARSQILAWEIDDEENNKESIIRLSEASGVVSRWTALVGVDQDGNQSYYGSEAVQNRNQCQSASSSNIFGSLFGCSAAGSMQQSNRSPMGACSFGSTGSAPPMFGSSGSSFGSAPPGSMQQSNRSPMGAGSFGFQSDNSSTLFGSSSSGHGGYSSFGGGISCAAGGHTQMANSSKLFGFSGNISPMSQHIPEGSTEAKFPKSPVGLSGLVQLQQFDGSWKLDTVAKFMNASLDSLLKKCPIQKLDSDLHYESMRLKTFIKWPLNFVDPVELATNGFFYTSSADNCVCIF</sequence>
<dbReference type="Proteomes" id="UP001497623">
    <property type="component" value="Unassembled WGS sequence"/>
</dbReference>
<dbReference type="PANTHER" id="PTHR45737">
    <property type="entry name" value="VON WILLEBRAND FACTOR A DOMAIN-CONTAINING PROTEIN 5A"/>
    <property type="match status" value="1"/>
</dbReference>
<feature type="compositionally biased region" description="Low complexity" evidence="1">
    <location>
        <begin position="262"/>
        <end position="277"/>
    </location>
</feature>
<keyword evidence="3" id="KW-1185">Reference proteome</keyword>
<dbReference type="SUPFAM" id="SSF57924">
    <property type="entry name" value="Inhibitor of apoptosis (IAP) repeat"/>
    <property type="match status" value="1"/>
</dbReference>
<feature type="non-terminal residue" evidence="2">
    <location>
        <position position="447"/>
    </location>
</feature>
<protein>
    <recommendedName>
        <fullName evidence="4">VWFA domain-containing protein</fullName>
    </recommendedName>
</protein>